<comment type="caution">
    <text evidence="3">The sequence shown here is derived from an EMBL/GenBank/DDBJ whole genome shotgun (WGS) entry which is preliminary data.</text>
</comment>
<accession>A0A8S1KF37</accession>
<dbReference type="InterPro" id="IPR045194">
    <property type="entry name" value="MGRN1/RNF157-like"/>
</dbReference>
<dbReference type="PANTHER" id="PTHR22996">
    <property type="entry name" value="MAHOGUNIN"/>
    <property type="match status" value="1"/>
</dbReference>
<proteinExistence type="predicted"/>
<dbReference type="Proteomes" id="UP000688137">
    <property type="component" value="Unassembled WGS sequence"/>
</dbReference>
<evidence type="ECO:0000313" key="4">
    <source>
        <dbReference type="Proteomes" id="UP000688137"/>
    </source>
</evidence>
<feature type="domain" description="RING-type" evidence="2">
    <location>
        <begin position="245"/>
        <end position="301"/>
    </location>
</feature>
<name>A0A8S1KF37_PARPR</name>
<evidence type="ECO:0000259" key="2">
    <source>
        <dbReference type="PROSITE" id="PS50089"/>
    </source>
</evidence>
<keyword evidence="1" id="KW-0479">Metal-binding</keyword>
<dbReference type="SMART" id="SM00184">
    <property type="entry name" value="RING"/>
    <property type="match status" value="1"/>
</dbReference>
<gene>
    <name evidence="3" type="ORF">PPRIM_AZ9-3.1.T0210219</name>
</gene>
<keyword evidence="4" id="KW-1185">Reference proteome</keyword>
<keyword evidence="1" id="KW-0862">Zinc</keyword>
<evidence type="ECO:0000256" key="1">
    <source>
        <dbReference type="PROSITE-ProRule" id="PRU00175"/>
    </source>
</evidence>
<evidence type="ECO:0000313" key="3">
    <source>
        <dbReference type="EMBL" id="CAD8053959.1"/>
    </source>
</evidence>
<keyword evidence="1" id="KW-0863">Zinc-finger</keyword>
<dbReference type="Pfam" id="PF13920">
    <property type="entry name" value="zf-C3HC4_3"/>
    <property type="match status" value="1"/>
</dbReference>
<dbReference type="InterPro" id="IPR001841">
    <property type="entry name" value="Znf_RING"/>
</dbReference>
<dbReference type="GO" id="GO:0061630">
    <property type="term" value="F:ubiquitin protein ligase activity"/>
    <property type="evidence" value="ECO:0007669"/>
    <property type="project" value="UniProtKB-EC"/>
</dbReference>
<dbReference type="GO" id="GO:0016567">
    <property type="term" value="P:protein ubiquitination"/>
    <property type="evidence" value="ECO:0007669"/>
    <property type="project" value="TreeGrafter"/>
</dbReference>
<dbReference type="GO" id="GO:0005737">
    <property type="term" value="C:cytoplasm"/>
    <property type="evidence" value="ECO:0007669"/>
    <property type="project" value="TreeGrafter"/>
</dbReference>
<dbReference type="GO" id="GO:0008270">
    <property type="term" value="F:zinc ion binding"/>
    <property type="evidence" value="ECO:0007669"/>
    <property type="project" value="UniProtKB-KW"/>
</dbReference>
<dbReference type="PANTHER" id="PTHR22996:SF0">
    <property type="entry name" value="RE60872P-RELATED"/>
    <property type="match status" value="1"/>
</dbReference>
<dbReference type="AlphaFoldDB" id="A0A8S1KF37"/>
<dbReference type="OMA" id="NCAKQIM"/>
<dbReference type="PROSITE" id="PS50089">
    <property type="entry name" value="ZF_RING_2"/>
    <property type="match status" value="1"/>
</dbReference>
<reference evidence="3" key="1">
    <citation type="submission" date="2021-01" db="EMBL/GenBank/DDBJ databases">
        <authorList>
            <consortium name="Genoscope - CEA"/>
            <person name="William W."/>
        </authorList>
    </citation>
    <scope>NUCLEOTIDE SEQUENCE</scope>
</reference>
<sequence length="314" mass="37034">MGSQPQKSRNYIANRYQQQRIQNNQMQQQIQMQYPQPNQQMNIPLQYSQTFQYNHSSTYLYNQSMIQQAPASHRQSNVNSQPQVLKNDFCIEKAKIVGNENSKIEFILFALTPCKIQIYVQCQEIFNPVNNIFQEIRDYQFYDEFQINEPQTMNVQFSSKITIPRSCLKQKKSSFGQVYQKLIIIIQNKIMMMIYYYDYEDDQLKLVKQKFQHNNKGAFDVQEIYGINDSNLVGSMKHDQNDGECIICLSETIDTIIMPCRHMCLCGNCAKQIMDKKIQLKNESVERQQHAPDFNLCPQCRMEIDSFIKLQKIS</sequence>
<organism evidence="3 4">
    <name type="scientific">Paramecium primaurelia</name>
    <dbReference type="NCBI Taxonomy" id="5886"/>
    <lineage>
        <taxon>Eukaryota</taxon>
        <taxon>Sar</taxon>
        <taxon>Alveolata</taxon>
        <taxon>Ciliophora</taxon>
        <taxon>Intramacronucleata</taxon>
        <taxon>Oligohymenophorea</taxon>
        <taxon>Peniculida</taxon>
        <taxon>Parameciidae</taxon>
        <taxon>Paramecium</taxon>
    </lineage>
</organism>
<protein>
    <recommendedName>
        <fullName evidence="2">RING-type domain-containing protein</fullName>
    </recommendedName>
</protein>
<dbReference type="EMBL" id="CAJJDM010000019">
    <property type="protein sequence ID" value="CAD8053959.1"/>
    <property type="molecule type" value="Genomic_DNA"/>
</dbReference>